<feature type="domain" description="OmpR/PhoB-type" evidence="3">
    <location>
        <begin position="437"/>
        <end position="511"/>
    </location>
</feature>
<proteinExistence type="inferred from homology"/>
<dbReference type="SMART" id="SM00862">
    <property type="entry name" value="Trans_reg_C"/>
    <property type="match status" value="1"/>
</dbReference>
<dbReference type="InterPro" id="IPR001867">
    <property type="entry name" value="OmpR/PhoB-type_DNA-bd"/>
</dbReference>
<organism evidence="5 6">
    <name type="scientific">Deinococcus puniceus</name>
    <dbReference type="NCBI Taxonomy" id="1182568"/>
    <lineage>
        <taxon>Bacteria</taxon>
        <taxon>Thermotogati</taxon>
        <taxon>Deinococcota</taxon>
        <taxon>Deinococci</taxon>
        <taxon>Deinococcales</taxon>
        <taxon>Deinococcaceae</taxon>
        <taxon>Deinococcus</taxon>
    </lineage>
</organism>
<comment type="similarity">
    <text evidence="1">Belongs to the AfsR/DnrI/RedD regulatory family.</text>
</comment>
<dbReference type="GO" id="GO:0000160">
    <property type="term" value="P:phosphorelay signal transduction system"/>
    <property type="evidence" value="ECO:0007669"/>
    <property type="project" value="InterPro"/>
</dbReference>
<dbReference type="STRING" id="1182568.SU48_01280"/>
<dbReference type="InterPro" id="IPR051677">
    <property type="entry name" value="AfsR-DnrI-RedD_regulator"/>
</dbReference>
<dbReference type="Pfam" id="PF03704">
    <property type="entry name" value="BTAD"/>
    <property type="match status" value="1"/>
</dbReference>
<evidence type="ECO:0000313" key="5">
    <source>
        <dbReference type="EMBL" id="ANE42617.1"/>
    </source>
</evidence>
<dbReference type="EMBL" id="CP011387">
    <property type="protein sequence ID" value="ANE42617.1"/>
    <property type="molecule type" value="Genomic_DNA"/>
</dbReference>
<dbReference type="InterPro" id="IPR011990">
    <property type="entry name" value="TPR-like_helical_dom_sf"/>
</dbReference>
<reference evidence="5 6" key="1">
    <citation type="submission" date="2015-01" db="EMBL/GenBank/DDBJ databases">
        <title>Deinococcus puniceus/DY1/ whole genome sequencing.</title>
        <authorList>
            <person name="Kim M.K."/>
            <person name="Srinivasan S."/>
            <person name="Lee J.-J."/>
        </authorList>
    </citation>
    <scope>NUCLEOTIDE SEQUENCE [LARGE SCALE GENOMIC DNA]</scope>
    <source>
        <strain evidence="5 6">DY1</strain>
    </source>
</reference>
<dbReference type="AlphaFoldDB" id="A0A172T6P3"/>
<dbReference type="GO" id="GO:0006355">
    <property type="term" value="P:regulation of DNA-templated transcription"/>
    <property type="evidence" value="ECO:0007669"/>
    <property type="project" value="InterPro"/>
</dbReference>
<dbReference type="SMART" id="SM00028">
    <property type="entry name" value="TPR"/>
    <property type="match status" value="5"/>
</dbReference>
<dbReference type="InterPro" id="IPR005158">
    <property type="entry name" value="BTAD"/>
</dbReference>
<keyword evidence="6" id="KW-1185">Reference proteome</keyword>
<dbReference type="SMART" id="SM01043">
    <property type="entry name" value="BTAD"/>
    <property type="match status" value="1"/>
</dbReference>
<dbReference type="InterPro" id="IPR019734">
    <property type="entry name" value="TPR_rpt"/>
</dbReference>
<dbReference type="InterPro" id="IPR036388">
    <property type="entry name" value="WH-like_DNA-bd_sf"/>
</dbReference>
<dbReference type="Proteomes" id="UP000077363">
    <property type="component" value="Chromosome"/>
</dbReference>
<dbReference type="SUPFAM" id="SSF46894">
    <property type="entry name" value="C-terminal effector domain of the bipartite response regulators"/>
    <property type="match status" value="1"/>
</dbReference>
<dbReference type="PANTHER" id="PTHR35807">
    <property type="entry name" value="TRANSCRIPTIONAL REGULATOR REDD-RELATED"/>
    <property type="match status" value="1"/>
</dbReference>
<evidence type="ECO:0000256" key="2">
    <source>
        <dbReference type="ARBA" id="ARBA00023125"/>
    </source>
</evidence>
<evidence type="ECO:0000313" key="6">
    <source>
        <dbReference type="Proteomes" id="UP000077363"/>
    </source>
</evidence>
<dbReference type="OrthoDB" id="51888at2"/>
<protein>
    <recommendedName>
        <fullName evidence="7">SARP family transcriptional regulator</fullName>
    </recommendedName>
</protein>
<dbReference type="KEGG" id="dpu:SU48_01280"/>
<name>A0A172T6P3_9DEIO</name>
<dbReference type="SUPFAM" id="SSF48452">
    <property type="entry name" value="TPR-like"/>
    <property type="match status" value="3"/>
</dbReference>
<evidence type="ECO:0008006" key="7">
    <source>
        <dbReference type="Google" id="ProtNLM"/>
    </source>
</evidence>
<evidence type="ECO:0000256" key="1">
    <source>
        <dbReference type="ARBA" id="ARBA00005820"/>
    </source>
</evidence>
<dbReference type="GO" id="GO:0003677">
    <property type="term" value="F:DNA binding"/>
    <property type="evidence" value="ECO:0007669"/>
    <property type="project" value="UniProtKB-KW"/>
</dbReference>
<evidence type="ECO:0000259" key="3">
    <source>
        <dbReference type="SMART" id="SM00862"/>
    </source>
</evidence>
<accession>A0A172T6P3</accession>
<dbReference type="Gene3D" id="1.25.40.10">
    <property type="entry name" value="Tetratricopeptide repeat domain"/>
    <property type="match status" value="3"/>
</dbReference>
<dbReference type="PATRIC" id="fig|1182568.3.peg.260"/>
<sequence length="631" mass="70929">MNAPNQIETAFETGNYRTVITLAAELQQMNAASWRMLGLSHLRLREFELAETPLTRASILGDPEAMVELGNLMRLMGRFEDAAQHFAHLGPMPAGELSLRLQRWWGTTEFQMGQVESGLARCEKAWHGYISLGDDELTGRITQTLAQMYSVLGNVSRALQLNKEALRVLSVDPVPYPRLSTLQSIAAIYIEARLFDDAEIYLKEARRILSNSEYYSDQWMILLLTNEADVYRLKEDRPRTLRALLELRELLNGTSEYESRVWVASRLAEFHSEQGQFAQALEALHAGVDAGEELPPALLVTRGVVFRRRGQIELALLDFEAALPGVRESGDSHLLTRALLHLSDSLRRAGRGPESVEVLREGLERLLQDKDKARFRPDLEELSELTHSAMLEPHVAPFMEAVIEKIAALTGSVPLDEERLIHAQVETLGRTRVVRDGQPVALTLHGSALMLVYLARHPGRTRQEIQLDLYPDKDPVAGSNYIRSVIRELREALGKGAVVHAGPHNMPRYSLGPGISLTIDVQEVEQALERADMARMLALYRGPFLKTVTDSEWADDLREQLQRAVTGAIRTQMRRAREAGDLKRALLLANQLLRVDPYDPEVLVERVEVARGVASPQEIARYVVEMQRMGT</sequence>
<dbReference type="Gene3D" id="1.10.10.10">
    <property type="entry name" value="Winged helix-like DNA-binding domain superfamily/Winged helix DNA-binding domain"/>
    <property type="match status" value="1"/>
</dbReference>
<gene>
    <name evidence="5" type="ORF">SU48_01280</name>
</gene>
<evidence type="ECO:0000259" key="4">
    <source>
        <dbReference type="SMART" id="SM01043"/>
    </source>
</evidence>
<feature type="domain" description="Bacterial transcriptional activator" evidence="4">
    <location>
        <begin position="519"/>
        <end position="603"/>
    </location>
</feature>
<keyword evidence="2" id="KW-0238">DNA-binding</keyword>
<dbReference type="InterPro" id="IPR016032">
    <property type="entry name" value="Sig_transdc_resp-reg_C-effctor"/>
</dbReference>